<comment type="caution">
    <text evidence="12">The sequence shown here is derived from an EMBL/GenBank/DDBJ whole genome shotgun (WGS) entry which is preliminary data.</text>
</comment>
<evidence type="ECO:0000256" key="10">
    <source>
        <dbReference type="SAM" id="MobiDB-lite"/>
    </source>
</evidence>
<keyword evidence="6" id="KW-0804">Transcription</keyword>
<evidence type="ECO:0000256" key="4">
    <source>
        <dbReference type="ARBA" id="ARBA00023015"/>
    </source>
</evidence>
<dbReference type="GO" id="GO:0003713">
    <property type="term" value="F:transcription coactivator activity"/>
    <property type="evidence" value="ECO:0007669"/>
    <property type="project" value="InterPro"/>
</dbReference>
<evidence type="ECO:0000256" key="9">
    <source>
        <dbReference type="ARBA" id="ARBA00031984"/>
    </source>
</evidence>
<dbReference type="GO" id="GO:0060261">
    <property type="term" value="P:positive regulation of transcription initiation by RNA polymerase II"/>
    <property type="evidence" value="ECO:0007669"/>
    <property type="project" value="InterPro"/>
</dbReference>
<dbReference type="GO" id="GO:0003677">
    <property type="term" value="F:DNA binding"/>
    <property type="evidence" value="ECO:0007669"/>
    <property type="project" value="UniProtKB-KW"/>
</dbReference>
<evidence type="ECO:0000256" key="1">
    <source>
        <dbReference type="ARBA" id="ARBA00004123"/>
    </source>
</evidence>
<accession>A0AAN8LKK8</accession>
<dbReference type="GO" id="GO:0005634">
    <property type="term" value="C:nucleus"/>
    <property type="evidence" value="ECO:0007669"/>
    <property type="project" value="UniProtKB-SubCell"/>
</dbReference>
<dbReference type="InterPro" id="IPR009044">
    <property type="entry name" value="ssDNA-bd_transcriptional_reg"/>
</dbReference>
<dbReference type="SUPFAM" id="SSF54447">
    <property type="entry name" value="ssDNA-binding transcriptional regulator domain"/>
    <property type="match status" value="1"/>
</dbReference>
<dbReference type="InterPro" id="IPR003173">
    <property type="entry name" value="PC4_C"/>
</dbReference>
<organism evidence="12 13">
    <name type="scientific">Coregonus suidteri</name>
    <dbReference type="NCBI Taxonomy" id="861788"/>
    <lineage>
        <taxon>Eukaryota</taxon>
        <taxon>Metazoa</taxon>
        <taxon>Chordata</taxon>
        <taxon>Craniata</taxon>
        <taxon>Vertebrata</taxon>
        <taxon>Euteleostomi</taxon>
        <taxon>Actinopterygii</taxon>
        <taxon>Neopterygii</taxon>
        <taxon>Teleostei</taxon>
        <taxon>Protacanthopterygii</taxon>
        <taxon>Salmoniformes</taxon>
        <taxon>Salmonidae</taxon>
        <taxon>Coregoninae</taxon>
        <taxon>Coregonus</taxon>
    </lineage>
</organism>
<feature type="domain" description="Transcriptional coactivator p15 (PC4) C-terminal" evidence="11">
    <location>
        <begin position="55"/>
        <end position="106"/>
    </location>
</feature>
<dbReference type="Gene3D" id="2.30.31.10">
    <property type="entry name" value="Transcriptional Coactivator Pc4, Chain A"/>
    <property type="match status" value="1"/>
</dbReference>
<protein>
    <recommendedName>
        <fullName evidence="3">Activated RNA polymerase II transcriptional coactivator p15</fullName>
    </recommendedName>
    <alternativeName>
        <fullName evidence="9">SUB1 homolog</fullName>
    </alternativeName>
</protein>
<dbReference type="PANTHER" id="PTHR13215">
    <property type="entry name" value="RNA POLYMERASE II TRANSCRIPTIONAL COACTIVATOR"/>
    <property type="match status" value="1"/>
</dbReference>
<evidence type="ECO:0000313" key="13">
    <source>
        <dbReference type="Proteomes" id="UP001356427"/>
    </source>
</evidence>
<keyword evidence="7" id="KW-0539">Nucleus</keyword>
<reference evidence="12 13" key="1">
    <citation type="submission" date="2021-04" db="EMBL/GenBank/DDBJ databases">
        <authorList>
            <person name="De Guttry C."/>
            <person name="Zahm M."/>
            <person name="Klopp C."/>
            <person name="Cabau C."/>
            <person name="Louis A."/>
            <person name="Berthelot C."/>
            <person name="Parey E."/>
            <person name="Roest Crollius H."/>
            <person name="Montfort J."/>
            <person name="Robinson-Rechavi M."/>
            <person name="Bucao C."/>
            <person name="Bouchez O."/>
            <person name="Gislard M."/>
            <person name="Lluch J."/>
            <person name="Milhes M."/>
            <person name="Lampietro C."/>
            <person name="Lopez Roques C."/>
            <person name="Donnadieu C."/>
            <person name="Braasch I."/>
            <person name="Desvignes T."/>
            <person name="Postlethwait J."/>
            <person name="Bobe J."/>
            <person name="Wedekind C."/>
            <person name="Guiguen Y."/>
        </authorList>
    </citation>
    <scope>NUCLEOTIDE SEQUENCE [LARGE SCALE GENOMIC DNA]</scope>
    <source>
        <strain evidence="12">Cs_M1</strain>
        <tissue evidence="12">Blood</tissue>
    </source>
</reference>
<sequence length="117" mass="13615">MSHHHHLHYPTTVFTQDELYRTHKSVNPPKLIIPKFHESGSSSSDVSSDKEEGKKIGKMRYIRVSLFQGKVQIDIREFYTTDMGDLKLGRKGVAWNPEHWNQLKKIIPDIDVAIQKF</sequence>
<feature type="region of interest" description="Disordered" evidence="10">
    <location>
        <begin position="32"/>
        <end position="54"/>
    </location>
</feature>
<keyword evidence="5" id="KW-0238">DNA-binding</keyword>
<evidence type="ECO:0000313" key="12">
    <source>
        <dbReference type="EMBL" id="KAK6314233.1"/>
    </source>
</evidence>
<proteinExistence type="inferred from homology"/>
<dbReference type="Proteomes" id="UP001356427">
    <property type="component" value="Unassembled WGS sequence"/>
</dbReference>
<comment type="similarity">
    <text evidence="2">Belongs to the transcriptional coactivator PC4 family.</text>
</comment>
<evidence type="ECO:0000259" key="11">
    <source>
        <dbReference type="Pfam" id="PF02229"/>
    </source>
</evidence>
<comment type="subcellular location">
    <subcellularLocation>
        <location evidence="1">Nucleus</location>
    </subcellularLocation>
</comment>
<dbReference type="InterPro" id="IPR045125">
    <property type="entry name" value="Sub1/Tcp4-like"/>
</dbReference>
<keyword evidence="13" id="KW-1185">Reference proteome</keyword>
<evidence type="ECO:0000256" key="2">
    <source>
        <dbReference type="ARBA" id="ARBA00009001"/>
    </source>
</evidence>
<evidence type="ECO:0000256" key="8">
    <source>
        <dbReference type="ARBA" id="ARBA00024848"/>
    </source>
</evidence>
<dbReference type="EMBL" id="JAGTTL010000013">
    <property type="protein sequence ID" value="KAK6314233.1"/>
    <property type="molecule type" value="Genomic_DNA"/>
</dbReference>
<evidence type="ECO:0000256" key="6">
    <source>
        <dbReference type="ARBA" id="ARBA00023163"/>
    </source>
</evidence>
<keyword evidence="4" id="KW-0805">Transcription regulation</keyword>
<dbReference type="AlphaFoldDB" id="A0AAN8LKK8"/>
<comment type="function">
    <text evidence="8">General coactivator that functions cooperatively with TAFs and mediates functional interactions between upstream activators and the general transcriptional machinery. May be involved in stabilizing the multiprotein transcription complex. Binds single-stranded DNA. Also binds, in vitro, non-specifically to double-stranded DNA (ds DNA).</text>
</comment>
<name>A0AAN8LKK8_9TELE</name>
<evidence type="ECO:0000256" key="5">
    <source>
        <dbReference type="ARBA" id="ARBA00023125"/>
    </source>
</evidence>
<evidence type="ECO:0000256" key="7">
    <source>
        <dbReference type="ARBA" id="ARBA00023242"/>
    </source>
</evidence>
<gene>
    <name evidence="12" type="ORF">J4Q44_G00156920</name>
</gene>
<dbReference type="Pfam" id="PF02229">
    <property type="entry name" value="PC4"/>
    <property type="match status" value="1"/>
</dbReference>
<evidence type="ECO:0000256" key="3">
    <source>
        <dbReference type="ARBA" id="ARBA00013386"/>
    </source>
</evidence>